<reference evidence="2 3" key="1">
    <citation type="journal article" date="2011" name="J. Bacteriol.">
        <title>Genome Sequence of Mycoplasma putrefaciens Type Strain KS1.</title>
        <authorList>
            <person name="Calcutt M.J."/>
            <person name="Foecking M.F."/>
        </authorList>
    </citation>
    <scope>NUCLEOTIDE SEQUENCE [LARGE SCALE GENOMIC DNA]</scope>
    <source>
        <strain evidence="3">ATCC 15718 / NCTC 10155 / C30 KS-1 / KS-1</strain>
    </source>
</reference>
<proteinExistence type="predicted"/>
<keyword evidence="1" id="KW-1133">Transmembrane helix</keyword>
<gene>
    <name evidence="2" type="ordered locus">MPUT_0427</name>
</gene>
<dbReference type="Proteomes" id="UP000008907">
    <property type="component" value="Chromosome"/>
</dbReference>
<evidence type="ECO:0000313" key="2">
    <source>
        <dbReference type="EMBL" id="AEM68800.1"/>
    </source>
</evidence>
<feature type="transmembrane region" description="Helical" evidence="1">
    <location>
        <begin position="92"/>
        <end position="113"/>
    </location>
</feature>
<feature type="transmembrane region" description="Helical" evidence="1">
    <location>
        <begin position="59"/>
        <end position="86"/>
    </location>
</feature>
<evidence type="ECO:0000313" key="3">
    <source>
        <dbReference type="Proteomes" id="UP000008907"/>
    </source>
</evidence>
<dbReference type="AlphaFoldDB" id="A0A7U4E9M0"/>
<evidence type="ECO:0000256" key="1">
    <source>
        <dbReference type="SAM" id="Phobius"/>
    </source>
</evidence>
<feature type="transmembrane region" description="Helical" evidence="1">
    <location>
        <begin position="14"/>
        <end position="38"/>
    </location>
</feature>
<dbReference type="KEGG" id="mpf:MPUT_0427"/>
<keyword evidence="1" id="KW-0472">Membrane</keyword>
<dbReference type="RefSeq" id="WP_014035156.1">
    <property type="nucleotide sequence ID" value="NC_015946.1"/>
</dbReference>
<evidence type="ECO:0008006" key="4">
    <source>
        <dbReference type="Google" id="ProtNLM"/>
    </source>
</evidence>
<accession>A0A7U4E9M0</accession>
<keyword evidence="1" id="KW-0812">Transmembrane</keyword>
<protein>
    <recommendedName>
        <fullName evidence="4">Transmembrane protein</fullName>
    </recommendedName>
</protein>
<name>A0A7U4E9M0_MYCPK</name>
<sequence>MLFNKNNQLFLSNIVLYVLISILSLVVFLITVKALLVVKKQLLIIKNQEVLNSFFNTKNYLKIIINLIIDSCLLILLTIIFVLILTKTLSNSFFIFEISAIIKIMLTIINYFVNLRLIRSLLIILTDKYLIIFKTAIQLNKLFSVRFELTKVFKKAVINYFDQNNNKEQLKLYLNHDLRRWIETNLNHYIKKEE</sequence>
<dbReference type="EMBL" id="CP003021">
    <property type="protein sequence ID" value="AEM68800.1"/>
    <property type="molecule type" value="Genomic_DNA"/>
</dbReference>
<organism evidence="2 3">
    <name type="scientific">Mycoplasma putrefaciens (strain ATCC 15718 / NCTC 10155 / C30 KS-1 / KS-1)</name>
    <dbReference type="NCBI Taxonomy" id="743965"/>
    <lineage>
        <taxon>Bacteria</taxon>
        <taxon>Bacillati</taxon>
        <taxon>Mycoplasmatota</taxon>
        <taxon>Mollicutes</taxon>
        <taxon>Mycoplasmataceae</taxon>
        <taxon>Mycoplasma</taxon>
    </lineage>
</organism>